<dbReference type="GO" id="GO:0008410">
    <property type="term" value="F:CoA-transferase activity"/>
    <property type="evidence" value="ECO:0007669"/>
    <property type="project" value="TreeGrafter"/>
</dbReference>
<dbReference type="InterPro" id="IPR050483">
    <property type="entry name" value="CoA-transferase_III_domain"/>
</dbReference>
<evidence type="ECO:0000256" key="1">
    <source>
        <dbReference type="ARBA" id="ARBA00022679"/>
    </source>
</evidence>
<organism evidence="2">
    <name type="scientific">freshwater metagenome</name>
    <dbReference type="NCBI Taxonomy" id="449393"/>
    <lineage>
        <taxon>unclassified sequences</taxon>
        <taxon>metagenomes</taxon>
        <taxon>ecological metagenomes</taxon>
    </lineage>
</organism>
<dbReference type="AlphaFoldDB" id="A0A6J6U5B4"/>
<dbReference type="SUPFAM" id="SSF89796">
    <property type="entry name" value="CoA-transferase family III (CaiB/BaiF)"/>
    <property type="match status" value="1"/>
</dbReference>
<dbReference type="PANTHER" id="PTHR48207:SF3">
    <property type="entry name" value="SUCCINATE--HYDROXYMETHYLGLUTARATE COA-TRANSFERASE"/>
    <property type="match status" value="1"/>
</dbReference>
<reference evidence="2" key="1">
    <citation type="submission" date="2020-05" db="EMBL/GenBank/DDBJ databases">
        <authorList>
            <person name="Chiriac C."/>
            <person name="Salcher M."/>
            <person name="Ghai R."/>
            <person name="Kavagutti S V."/>
        </authorList>
    </citation>
    <scope>NUCLEOTIDE SEQUENCE</scope>
</reference>
<dbReference type="Pfam" id="PF02515">
    <property type="entry name" value="CoA_transf_3"/>
    <property type="match status" value="1"/>
</dbReference>
<dbReference type="EMBL" id="CAFBQV010000019">
    <property type="protein sequence ID" value="CAB5060035.1"/>
    <property type="molecule type" value="Genomic_DNA"/>
</dbReference>
<dbReference type="InterPro" id="IPR003673">
    <property type="entry name" value="CoA-Trfase_fam_III"/>
</dbReference>
<evidence type="ECO:0000313" key="3">
    <source>
        <dbReference type="EMBL" id="CAB5060035.1"/>
    </source>
</evidence>
<dbReference type="InterPro" id="IPR044855">
    <property type="entry name" value="CoA-Trfase_III_dom3_sf"/>
</dbReference>
<gene>
    <name evidence="2" type="ORF">UFOPK2855_00311</name>
    <name evidence="3" type="ORF">UFOPK4345_00231</name>
</gene>
<dbReference type="PANTHER" id="PTHR48207">
    <property type="entry name" value="SUCCINATE--HYDROXYMETHYLGLUTARATE COA-TRANSFERASE"/>
    <property type="match status" value="1"/>
</dbReference>
<evidence type="ECO:0000313" key="2">
    <source>
        <dbReference type="EMBL" id="CAB4754254.1"/>
    </source>
</evidence>
<dbReference type="InterPro" id="IPR023606">
    <property type="entry name" value="CoA-Trfase_III_dom_1_sf"/>
</dbReference>
<protein>
    <submittedName>
        <fullName evidence="2">Unannotated protein</fullName>
    </submittedName>
</protein>
<accession>A0A6J6U5B4</accession>
<proteinExistence type="predicted"/>
<dbReference type="EMBL" id="CAEZZK010000038">
    <property type="protein sequence ID" value="CAB4754254.1"/>
    <property type="molecule type" value="Genomic_DNA"/>
</dbReference>
<dbReference type="Gene3D" id="3.30.1540.10">
    <property type="entry name" value="formyl-coa transferase, domain 3"/>
    <property type="match status" value="1"/>
</dbReference>
<dbReference type="Gene3D" id="3.40.50.10540">
    <property type="entry name" value="Crotonobetainyl-coa:carnitine coa-transferase, domain 1"/>
    <property type="match status" value="1"/>
</dbReference>
<name>A0A6J6U5B4_9ZZZZ</name>
<keyword evidence="1" id="KW-0808">Transferase</keyword>
<sequence>MRPLEGVRVLDFTRVLSGPHATRMLCDLGADVIKVEQPSGDLTRFSSPRINSNATYFIQQNVGKRNISLDLTKQEAVNLITQLVDKCDVVIENFRPGVMKRMNLDHLTLRAKYPKIIYASITGYGNTGPWVNRRAYAPVVNAEMGLTKRQGDARGGEYANDPFSHGDVYTAVECAAAILAALYQRERTGEGQYIDLSMAQTLLYVNEHAHDALWDQPVSPDAIRSFRPEDYPVLTTKDGVTSVVSGHPAERGTFDFFVAAMKAPQLLDDPRFRTVETRLANLDALMKLIEDWAHTVATVGELEAELAKHKLAMGRLRSVGEVAQTDWAKQRNAFIEVSDRGTGKIKLPNSPWIFSGSDTSTRGVAKYRGEDNEEVMRELLGLSEQQIKDLYHREILSQRLPNKNS</sequence>